<reference evidence="1" key="1">
    <citation type="submission" date="2020-11" db="EMBL/GenBank/DDBJ databases">
        <authorList>
            <person name="Tran Van P."/>
        </authorList>
    </citation>
    <scope>NUCLEOTIDE SEQUENCE</scope>
</reference>
<protein>
    <submittedName>
        <fullName evidence="1">Uncharacterized protein</fullName>
    </submittedName>
</protein>
<dbReference type="AlphaFoldDB" id="A0A7R8VI50"/>
<dbReference type="EMBL" id="OA566013">
    <property type="protein sequence ID" value="CAD7198128.1"/>
    <property type="molecule type" value="Genomic_DNA"/>
</dbReference>
<name>A0A7R8VI50_TIMDO</name>
<accession>A0A7R8VI50</accession>
<organism evidence="1">
    <name type="scientific">Timema douglasi</name>
    <name type="common">Walking stick</name>
    <dbReference type="NCBI Taxonomy" id="61478"/>
    <lineage>
        <taxon>Eukaryota</taxon>
        <taxon>Metazoa</taxon>
        <taxon>Ecdysozoa</taxon>
        <taxon>Arthropoda</taxon>
        <taxon>Hexapoda</taxon>
        <taxon>Insecta</taxon>
        <taxon>Pterygota</taxon>
        <taxon>Neoptera</taxon>
        <taxon>Polyneoptera</taxon>
        <taxon>Phasmatodea</taxon>
        <taxon>Timematodea</taxon>
        <taxon>Timematoidea</taxon>
        <taxon>Timematidae</taxon>
        <taxon>Timema</taxon>
    </lineage>
</organism>
<proteinExistence type="predicted"/>
<evidence type="ECO:0000313" key="1">
    <source>
        <dbReference type="EMBL" id="CAD7198128.1"/>
    </source>
</evidence>
<gene>
    <name evidence="1" type="ORF">TDIB3V08_LOCUS4415</name>
</gene>
<sequence>MGRCVWKDSSTSMECSHFNLEAEGLVYVCLRTRPKYLQGSSKLMPPRPRWTERQGPDLGRARLVFYVHMCFIKPSFTIKGWTKSMAEMLLN</sequence>